<organism evidence="1 2">
    <name type="scientific">Halobacteriovorax vibrionivorans</name>
    <dbReference type="NCBI Taxonomy" id="2152716"/>
    <lineage>
        <taxon>Bacteria</taxon>
        <taxon>Pseudomonadati</taxon>
        <taxon>Bdellovibrionota</taxon>
        <taxon>Bacteriovoracia</taxon>
        <taxon>Bacteriovoracales</taxon>
        <taxon>Halobacteriovoraceae</taxon>
        <taxon>Halobacteriovorax</taxon>
    </lineage>
</organism>
<dbReference type="EMBL" id="QDKL01000003">
    <property type="protein sequence ID" value="RZF20684.1"/>
    <property type="molecule type" value="Genomic_DNA"/>
</dbReference>
<evidence type="ECO:0000313" key="2">
    <source>
        <dbReference type="Proteomes" id="UP000443582"/>
    </source>
</evidence>
<dbReference type="Gene3D" id="3.90.1720.10">
    <property type="entry name" value="endopeptidase domain like (from Nostoc punctiforme)"/>
    <property type="match status" value="1"/>
</dbReference>
<dbReference type="RefSeq" id="WP_115362752.1">
    <property type="nucleotide sequence ID" value="NZ_QDKL01000003.1"/>
</dbReference>
<comment type="caution">
    <text evidence="1">The sequence shown here is derived from an EMBL/GenBank/DDBJ whole genome shotgun (WGS) entry which is preliminary data.</text>
</comment>
<protein>
    <submittedName>
        <fullName evidence="1">Uncharacterized protein</fullName>
    </submittedName>
</protein>
<dbReference type="Proteomes" id="UP000443582">
    <property type="component" value="Unassembled WGS sequence"/>
</dbReference>
<proteinExistence type="predicted"/>
<name>A0ABY0ICK0_9BACT</name>
<accession>A0ABY0ICK0</accession>
<keyword evidence="2" id="KW-1185">Reference proteome</keyword>
<gene>
    <name evidence="1" type="ORF">DAY19_11910</name>
</gene>
<sequence>MKSSKQNRYIVGPILLILVNTFTLASDTYKNMLESELKSFTTDTEEISYRTTFTPRYVLKYHERVKIVEEYRELERTLTSRDHEIEQIRKYVKKKNYLKALKAIDYKIQKYNTAINLMNYLMMSGDNFIAALSDDFEDINYDSKAFEKLFKSVKKQMQYNSRYYKQRRNDRHSHTGFDKYELRNLRNPTIFDFNELKDEISSLAKNTKDKEIVEKIFDGIEEFQGEIKAFKTLKKETEWNAGRYTIFYGIKEFILKSLSYVALPMKHAIKEEELQKVSEREFQPGDIGAIQRYGKLSNLVFKGNWTHGLIYIGEYSKFSNYFNADEETNELYAQKCIDQGLNCKNYLSYLHAKFPDSMKEYKKSEEDGNPYVTLEGLKPGVVFMELGPSMAWDNLVILRPNLKKKDKALALERTFSSIGKKYDYSFNGNSYSRFVCTELIQYSYESNPHEDKEGIDWDVNIVMGRPAMYGFDLVQTFINQEEDKNRPKQLSLVLFMKGLKKKEIKRSLKEPEFGTAKRGTIKELKDTL</sequence>
<dbReference type="InterPro" id="IPR038765">
    <property type="entry name" value="Papain-like_cys_pep_sf"/>
</dbReference>
<evidence type="ECO:0000313" key="1">
    <source>
        <dbReference type="EMBL" id="RZF20684.1"/>
    </source>
</evidence>
<dbReference type="SUPFAM" id="SSF54001">
    <property type="entry name" value="Cysteine proteinases"/>
    <property type="match status" value="1"/>
</dbReference>
<reference evidence="2" key="1">
    <citation type="journal article" date="2019" name="Int. J. Syst. Evol. Microbiol.">
        <title>Halobacteriovorax valvorus sp. nov., a novel prokaryotic predator isolated from coastal seawater of China.</title>
        <authorList>
            <person name="Chen M.-X."/>
        </authorList>
    </citation>
    <scope>NUCLEOTIDE SEQUENCE [LARGE SCALE GENOMIC DNA]</scope>
    <source>
        <strain evidence="2">BL9</strain>
    </source>
</reference>